<dbReference type="Pfam" id="PF00378">
    <property type="entry name" value="ECH_1"/>
    <property type="match status" value="1"/>
</dbReference>
<dbReference type="PANTHER" id="PTHR11941:SF54">
    <property type="entry name" value="ENOYL-COA HYDRATASE, MITOCHONDRIAL"/>
    <property type="match status" value="1"/>
</dbReference>
<dbReference type="CDD" id="cd06558">
    <property type="entry name" value="crotonase-like"/>
    <property type="match status" value="1"/>
</dbReference>
<dbReference type="InterPro" id="IPR018376">
    <property type="entry name" value="Enoyl-CoA_hyd/isom_CS"/>
</dbReference>
<dbReference type="PANTHER" id="PTHR11941">
    <property type="entry name" value="ENOYL-COA HYDRATASE-RELATED"/>
    <property type="match status" value="1"/>
</dbReference>
<reference evidence="4 5" key="1">
    <citation type="submission" date="2014-04" db="EMBL/GenBank/DDBJ databases">
        <title>Whole genome shotgun sequence of Geobacillus caldoxylosilyticus NBRC 107762.</title>
        <authorList>
            <person name="Hosoyama A."/>
            <person name="Hosoyama Y."/>
            <person name="Katano-Makiyama Y."/>
            <person name="Tsuchikane K."/>
            <person name="Ohji S."/>
            <person name="Ichikawa N."/>
            <person name="Yamazoe A."/>
            <person name="Fujita N."/>
        </authorList>
    </citation>
    <scope>NUCLEOTIDE SEQUENCE [LARGE SCALE GENOMIC DNA]</scope>
    <source>
        <strain evidence="4 5">NBRC 107762</strain>
    </source>
</reference>
<evidence type="ECO:0000313" key="5">
    <source>
        <dbReference type="Proteomes" id="UP000023561"/>
    </source>
</evidence>
<dbReference type="Gene3D" id="3.90.226.10">
    <property type="entry name" value="2-enoyl-CoA Hydratase, Chain A, domain 1"/>
    <property type="match status" value="1"/>
</dbReference>
<evidence type="ECO:0000256" key="2">
    <source>
        <dbReference type="ARBA" id="ARBA00023239"/>
    </source>
</evidence>
<sequence>MSYETIHIDRREKGVAWVVIDNPPANAVSEQLMRDLERAADELEADPSVRVVVITSAHEKTFVAGADLKAMIQSGSRYAGNEAGIAEQSARMQRCFDRLATLPKPVIAAINGHALGGGCELALACDFRIMSKGKIGLTEVSLGLIPGAGGTQRMTRLLGRAKATELIFTAKRLDPEEALQIGLINKVTTPEKLVEETTAFAEQLAEGAVKAMGFAKRAIHAAEGLSEDGFSVEARAFAETFKTGEPAIGLAAFFQKKKPQFLR</sequence>
<comment type="similarity">
    <text evidence="1 3">Belongs to the enoyl-CoA hydratase/isomerase family.</text>
</comment>
<accession>A0A023DDF5</accession>
<comment type="caution">
    <text evidence="4">The sequence shown here is derived from an EMBL/GenBank/DDBJ whole genome shotgun (WGS) entry which is preliminary data.</text>
</comment>
<dbReference type="InterPro" id="IPR001753">
    <property type="entry name" value="Enoyl-CoA_hydra/iso"/>
</dbReference>
<dbReference type="GO" id="GO:0016829">
    <property type="term" value="F:lyase activity"/>
    <property type="evidence" value="ECO:0007669"/>
    <property type="project" value="UniProtKB-KW"/>
</dbReference>
<name>A0A023DDF5_9BACL</name>
<dbReference type="GO" id="GO:0006635">
    <property type="term" value="P:fatty acid beta-oxidation"/>
    <property type="evidence" value="ECO:0007669"/>
    <property type="project" value="TreeGrafter"/>
</dbReference>
<gene>
    <name evidence="4" type="primary">crt</name>
    <name evidence="4" type="ORF">GCA01S_011_00640</name>
</gene>
<keyword evidence="5" id="KW-1185">Reference proteome</keyword>
<evidence type="ECO:0000256" key="1">
    <source>
        <dbReference type="ARBA" id="ARBA00005254"/>
    </source>
</evidence>
<dbReference type="Proteomes" id="UP000023561">
    <property type="component" value="Unassembled WGS sequence"/>
</dbReference>
<organism evidence="4 5">
    <name type="scientific">Parageobacillus caldoxylosilyticus NBRC 107762</name>
    <dbReference type="NCBI Taxonomy" id="1220594"/>
    <lineage>
        <taxon>Bacteria</taxon>
        <taxon>Bacillati</taxon>
        <taxon>Bacillota</taxon>
        <taxon>Bacilli</taxon>
        <taxon>Bacillales</taxon>
        <taxon>Anoxybacillaceae</taxon>
        <taxon>Saccharococcus</taxon>
    </lineage>
</organism>
<dbReference type="OrthoDB" id="9775794at2"/>
<evidence type="ECO:0000313" key="4">
    <source>
        <dbReference type="EMBL" id="GAJ39011.1"/>
    </source>
</evidence>
<keyword evidence="2" id="KW-0456">Lyase</keyword>
<dbReference type="PROSITE" id="PS00166">
    <property type="entry name" value="ENOYL_COA_HYDRATASE"/>
    <property type="match status" value="1"/>
</dbReference>
<dbReference type="FunFam" id="3.90.226.10:FF:000009">
    <property type="entry name" value="Carnitinyl-CoA dehydratase"/>
    <property type="match status" value="1"/>
</dbReference>
<protein>
    <submittedName>
        <fullName evidence="4">3-hydroxybutyryl-CoA dehydratase</fullName>
    </submittedName>
</protein>
<dbReference type="EMBL" id="BAWO01000011">
    <property type="protein sequence ID" value="GAJ39011.1"/>
    <property type="molecule type" value="Genomic_DNA"/>
</dbReference>
<dbReference type="AlphaFoldDB" id="A0A023DDF5"/>
<evidence type="ECO:0000256" key="3">
    <source>
        <dbReference type="RuleBase" id="RU003707"/>
    </source>
</evidence>
<proteinExistence type="inferred from homology"/>
<dbReference type="SUPFAM" id="SSF52096">
    <property type="entry name" value="ClpP/crotonase"/>
    <property type="match status" value="1"/>
</dbReference>
<dbReference type="GeneID" id="301193626"/>
<dbReference type="InterPro" id="IPR029045">
    <property type="entry name" value="ClpP/crotonase-like_dom_sf"/>
</dbReference>
<dbReference type="RefSeq" id="WP_017434964.1">
    <property type="nucleotide sequence ID" value="NZ_BAWO01000011.1"/>
</dbReference>